<protein>
    <submittedName>
        <fullName evidence="1">Uncharacterized protein</fullName>
    </submittedName>
</protein>
<sequence length="123" mass="13477">MDVNAICLRHRTRVHEHQLHLLQLLHLFIVRGLRDEHLGLRCLGLLRNLHRGEEGVRRSGHGAAMRRPEKRKDEFGAVGEKDHDDLALSHAQSVEAGRHFSGGGIDVGVGVDFSGGGIDQAGA</sequence>
<proteinExistence type="predicted"/>
<dbReference type="AlphaFoldDB" id="A0AAQ3N1W9"/>
<name>A0AAQ3N1W9_VIGMU</name>
<gene>
    <name evidence="1" type="ORF">V8G54_027220</name>
</gene>
<evidence type="ECO:0000313" key="2">
    <source>
        <dbReference type="Proteomes" id="UP001374535"/>
    </source>
</evidence>
<reference evidence="1 2" key="1">
    <citation type="journal article" date="2023" name="Life. Sci Alliance">
        <title>Evolutionary insights into 3D genome organization and epigenetic landscape of Vigna mungo.</title>
        <authorList>
            <person name="Junaid A."/>
            <person name="Singh B."/>
            <person name="Bhatia S."/>
        </authorList>
    </citation>
    <scope>NUCLEOTIDE SEQUENCE [LARGE SCALE GENOMIC DNA]</scope>
    <source>
        <strain evidence="1">Urdbean</strain>
    </source>
</reference>
<dbReference type="EMBL" id="CP144693">
    <property type="protein sequence ID" value="WVZ01151.1"/>
    <property type="molecule type" value="Genomic_DNA"/>
</dbReference>
<dbReference type="Proteomes" id="UP001374535">
    <property type="component" value="Chromosome 8"/>
</dbReference>
<keyword evidence="2" id="KW-1185">Reference proteome</keyword>
<evidence type="ECO:0000313" key="1">
    <source>
        <dbReference type="EMBL" id="WVZ01151.1"/>
    </source>
</evidence>
<organism evidence="1 2">
    <name type="scientific">Vigna mungo</name>
    <name type="common">Black gram</name>
    <name type="synonym">Phaseolus mungo</name>
    <dbReference type="NCBI Taxonomy" id="3915"/>
    <lineage>
        <taxon>Eukaryota</taxon>
        <taxon>Viridiplantae</taxon>
        <taxon>Streptophyta</taxon>
        <taxon>Embryophyta</taxon>
        <taxon>Tracheophyta</taxon>
        <taxon>Spermatophyta</taxon>
        <taxon>Magnoliopsida</taxon>
        <taxon>eudicotyledons</taxon>
        <taxon>Gunneridae</taxon>
        <taxon>Pentapetalae</taxon>
        <taxon>rosids</taxon>
        <taxon>fabids</taxon>
        <taxon>Fabales</taxon>
        <taxon>Fabaceae</taxon>
        <taxon>Papilionoideae</taxon>
        <taxon>50 kb inversion clade</taxon>
        <taxon>NPAAA clade</taxon>
        <taxon>indigoferoid/millettioid clade</taxon>
        <taxon>Phaseoleae</taxon>
        <taxon>Vigna</taxon>
    </lineage>
</organism>
<accession>A0AAQ3N1W9</accession>